<name>A0A6G0YDW6_APHCR</name>
<evidence type="ECO:0000256" key="1">
    <source>
        <dbReference type="SAM" id="Phobius"/>
    </source>
</evidence>
<sequence>MYMLLYYNDTYLFFFFFCLTEAIQLVATPTNHPKSVLINSTNTKLEEIIMNIQNMSPIRFILFIISILFCFTVIIGVLFMVPCEWSNCISPKNIKLSWSDSVFIDIELKGKPSTIELNQKLIQLLFIVRGSILNSQNVPPRTERLPSIGGGLLQIDTITGKEMWRKRLDSLPDTIDCTLLNNQFKENKEVYCIVGASNRNILAVVSSSKNKEDVIYNSTVKYLNSSDLVWKKSRPESNTTKLNNINDLVYMEFPVIIPDCNSDGVNEIAFVHHENDMPTLDILSGKSGNKLMSSIRNDNCTKMTNLILNYDMSLVYFCRKNTVVDPLETIPIKTILNCSRDWIPDSVHQTKREHDQIEENQYSIILGPYNLWINNSYHNCPTNCMAVVYVTNSSNEIVWSKKIDHSYIMKPVTFELRNNISGFVIKIWSWNNETTKNKIKFTNIEKIEYIQEQVIVITYNSSKSEDFHIKNISSNRILQVCENESNCQPKLEYQKYSLNVMDIDNDGYRELVSVLVTYKFINAFSQLYLNDKHSLQLISKVNVYQLENQLIGYFENEMFV</sequence>
<keyword evidence="1" id="KW-0472">Membrane</keyword>
<feature type="transmembrane region" description="Helical" evidence="1">
    <location>
        <begin position="60"/>
        <end position="81"/>
    </location>
</feature>
<dbReference type="EMBL" id="VUJU01004616">
    <property type="protein sequence ID" value="KAF0753798.1"/>
    <property type="molecule type" value="Genomic_DNA"/>
</dbReference>
<organism evidence="2 3">
    <name type="scientific">Aphis craccivora</name>
    <name type="common">Cowpea aphid</name>
    <dbReference type="NCBI Taxonomy" id="307492"/>
    <lineage>
        <taxon>Eukaryota</taxon>
        <taxon>Metazoa</taxon>
        <taxon>Ecdysozoa</taxon>
        <taxon>Arthropoda</taxon>
        <taxon>Hexapoda</taxon>
        <taxon>Insecta</taxon>
        <taxon>Pterygota</taxon>
        <taxon>Neoptera</taxon>
        <taxon>Paraneoptera</taxon>
        <taxon>Hemiptera</taxon>
        <taxon>Sternorrhyncha</taxon>
        <taxon>Aphidomorpha</taxon>
        <taxon>Aphidoidea</taxon>
        <taxon>Aphididae</taxon>
        <taxon>Aphidini</taxon>
        <taxon>Aphis</taxon>
        <taxon>Aphis</taxon>
    </lineage>
</organism>
<dbReference type="AlphaFoldDB" id="A0A6G0YDW6"/>
<proteinExistence type="predicted"/>
<keyword evidence="1" id="KW-1133">Transmembrane helix</keyword>
<feature type="transmembrane region" description="Helical" evidence="1">
    <location>
        <begin position="12"/>
        <end position="30"/>
    </location>
</feature>
<evidence type="ECO:0000313" key="3">
    <source>
        <dbReference type="Proteomes" id="UP000478052"/>
    </source>
</evidence>
<accession>A0A6G0YDW6</accession>
<gene>
    <name evidence="2" type="ORF">FWK35_00014662</name>
</gene>
<dbReference type="OrthoDB" id="6364780at2759"/>
<dbReference type="Proteomes" id="UP000478052">
    <property type="component" value="Unassembled WGS sequence"/>
</dbReference>
<protein>
    <submittedName>
        <fullName evidence="2">Uncharacterized protein</fullName>
    </submittedName>
</protein>
<keyword evidence="1" id="KW-0812">Transmembrane</keyword>
<keyword evidence="3" id="KW-1185">Reference proteome</keyword>
<reference evidence="2 3" key="1">
    <citation type="submission" date="2019-08" db="EMBL/GenBank/DDBJ databases">
        <title>Whole genome of Aphis craccivora.</title>
        <authorList>
            <person name="Voronova N.V."/>
            <person name="Shulinski R.S."/>
            <person name="Bandarenka Y.V."/>
            <person name="Zhorov D.G."/>
            <person name="Warner D."/>
        </authorList>
    </citation>
    <scope>NUCLEOTIDE SEQUENCE [LARGE SCALE GENOMIC DNA]</scope>
    <source>
        <strain evidence="2">180601</strain>
        <tissue evidence="2">Whole Body</tissue>
    </source>
</reference>
<evidence type="ECO:0000313" key="2">
    <source>
        <dbReference type="EMBL" id="KAF0753798.1"/>
    </source>
</evidence>
<comment type="caution">
    <text evidence="2">The sequence shown here is derived from an EMBL/GenBank/DDBJ whole genome shotgun (WGS) entry which is preliminary data.</text>
</comment>